<gene>
    <name evidence="7" type="ORF">GCM10011354_00260</name>
</gene>
<evidence type="ECO:0000256" key="4">
    <source>
        <dbReference type="ARBA" id="ARBA00023136"/>
    </source>
</evidence>
<evidence type="ECO:0000256" key="2">
    <source>
        <dbReference type="ARBA" id="ARBA00022692"/>
    </source>
</evidence>
<dbReference type="GO" id="GO:0005886">
    <property type="term" value="C:plasma membrane"/>
    <property type="evidence" value="ECO:0007669"/>
    <property type="project" value="UniProtKB-SubCell"/>
</dbReference>
<keyword evidence="2 5" id="KW-0812">Transmembrane</keyword>
<evidence type="ECO:0000259" key="6">
    <source>
        <dbReference type="PROSITE" id="PS50850"/>
    </source>
</evidence>
<dbReference type="Pfam" id="PF07690">
    <property type="entry name" value="MFS_1"/>
    <property type="match status" value="1"/>
</dbReference>
<evidence type="ECO:0000313" key="7">
    <source>
        <dbReference type="EMBL" id="GGI02409.1"/>
    </source>
</evidence>
<dbReference type="GO" id="GO:0022857">
    <property type="term" value="F:transmembrane transporter activity"/>
    <property type="evidence" value="ECO:0007669"/>
    <property type="project" value="InterPro"/>
</dbReference>
<evidence type="ECO:0000256" key="1">
    <source>
        <dbReference type="ARBA" id="ARBA00004651"/>
    </source>
</evidence>
<feature type="transmembrane region" description="Helical" evidence="5">
    <location>
        <begin position="360"/>
        <end position="393"/>
    </location>
</feature>
<accession>A0A8J3A6S8</accession>
<reference evidence="7" key="2">
    <citation type="submission" date="2020-09" db="EMBL/GenBank/DDBJ databases">
        <authorList>
            <person name="Sun Q."/>
            <person name="Zhou Y."/>
        </authorList>
    </citation>
    <scope>NUCLEOTIDE SEQUENCE</scope>
    <source>
        <strain evidence="7">CGMCC 1.14988</strain>
    </source>
</reference>
<evidence type="ECO:0000313" key="8">
    <source>
        <dbReference type="Proteomes" id="UP000650511"/>
    </source>
</evidence>
<feature type="transmembrane region" description="Helical" evidence="5">
    <location>
        <begin position="103"/>
        <end position="124"/>
    </location>
</feature>
<name>A0A8J3A6S8_9ACTN</name>
<organism evidence="7 8">
    <name type="scientific">Egicoccus halophilus</name>
    <dbReference type="NCBI Taxonomy" id="1670830"/>
    <lineage>
        <taxon>Bacteria</taxon>
        <taxon>Bacillati</taxon>
        <taxon>Actinomycetota</taxon>
        <taxon>Nitriliruptoria</taxon>
        <taxon>Egicoccales</taxon>
        <taxon>Egicoccaceae</taxon>
        <taxon>Egicoccus</taxon>
    </lineage>
</organism>
<keyword evidence="4 5" id="KW-0472">Membrane</keyword>
<feature type="transmembrane region" description="Helical" evidence="5">
    <location>
        <begin position="227"/>
        <end position="248"/>
    </location>
</feature>
<protein>
    <submittedName>
        <fullName evidence="7">MFS transporter</fullName>
    </submittedName>
</protein>
<comment type="subcellular location">
    <subcellularLocation>
        <location evidence="1">Cell membrane</location>
        <topology evidence="1">Multi-pass membrane protein</topology>
    </subcellularLocation>
</comment>
<comment type="caution">
    <text evidence="7">The sequence shown here is derived from an EMBL/GenBank/DDBJ whole genome shotgun (WGS) entry which is preliminary data.</text>
</comment>
<dbReference type="InterPro" id="IPR036259">
    <property type="entry name" value="MFS_trans_sf"/>
</dbReference>
<feature type="transmembrane region" description="Helical" evidence="5">
    <location>
        <begin position="42"/>
        <end position="65"/>
    </location>
</feature>
<feature type="transmembrane region" description="Helical" evidence="5">
    <location>
        <begin position="254"/>
        <end position="277"/>
    </location>
</feature>
<evidence type="ECO:0000256" key="5">
    <source>
        <dbReference type="SAM" id="Phobius"/>
    </source>
</evidence>
<dbReference type="PANTHER" id="PTHR23526">
    <property type="entry name" value="INTEGRAL MEMBRANE TRANSPORT PROTEIN-RELATED"/>
    <property type="match status" value="1"/>
</dbReference>
<dbReference type="PANTHER" id="PTHR23526:SF4">
    <property type="entry name" value="INTEGRAL MEMBRANE TRANSPORT PROTEIN"/>
    <property type="match status" value="1"/>
</dbReference>
<dbReference type="SUPFAM" id="SSF103473">
    <property type="entry name" value="MFS general substrate transporter"/>
    <property type="match status" value="1"/>
</dbReference>
<feature type="transmembrane region" description="Helical" evidence="5">
    <location>
        <begin position="12"/>
        <end position="30"/>
    </location>
</feature>
<dbReference type="AlphaFoldDB" id="A0A8J3A6S8"/>
<dbReference type="EMBL" id="BMHA01000001">
    <property type="protein sequence ID" value="GGI02409.1"/>
    <property type="molecule type" value="Genomic_DNA"/>
</dbReference>
<dbReference type="InterPro" id="IPR011701">
    <property type="entry name" value="MFS"/>
</dbReference>
<dbReference type="InterPro" id="IPR052528">
    <property type="entry name" value="Sugar_transport-like"/>
</dbReference>
<feature type="transmembrane region" description="Helical" evidence="5">
    <location>
        <begin position="311"/>
        <end position="335"/>
    </location>
</feature>
<dbReference type="PROSITE" id="PS50850">
    <property type="entry name" value="MFS"/>
    <property type="match status" value="1"/>
</dbReference>
<dbReference type="RefSeq" id="WP_165403743.1">
    <property type="nucleotide sequence ID" value="NZ_BMHA01000001.1"/>
</dbReference>
<sequence>MHLSRASGWLDGALGGLVAFAIVGVSNHAIRPAATYRTLELGGTVVAVGLVAASYGAVAMFLAVPIGRAVDRADPRFFFLTGTFSTGLGAAACAFAPGLAWLALGQVLVGSGWVMAAIGFQTMTANRRHSDRDRGFARLAVAASVGQLLGPYLAGVVLDGGLVGIFATRASLAAFLMAAAFAFGGTVIAWFVIPVDVELRSNRSSADGAANQSSIPTLLRRPGVPQALLVGIATLSTVDLSIIYLPVIGEARGIGPSAVGALLAVRAGAGLASRLALPALITRLRRRTLLVGAMLSAAVSLAGIATLGSVVGLGICLAVMGFGLGIATPLTMAWLTQTTPRAERGTVLAVRMSGNRFSQVVVPATFGGVAAVLGPGAIFLVLSAALLMSAAALRTAPLNSRAAAADP</sequence>
<feature type="transmembrane region" description="Helical" evidence="5">
    <location>
        <begin position="170"/>
        <end position="193"/>
    </location>
</feature>
<feature type="transmembrane region" description="Helical" evidence="5">
    <location>
        <begin position="77"/>
        <end position="97"/>
    </location>
</feature>
<dbReference type="Proteomes" id="UP000650511">
    <property type="component" value="Unassembled WGS sequence"/>
</dbReference>
<proteinExistence type="predicted"/>
<keyword evidence="8" id="KW-1185">Reference proteome</keyword>
<reference evidence="7" key="1">
    <citation type="journal article" date="2014" name="Int. J. Syst. Evol. Microbiol.">
        <title>Complete genome sequence of Corynebacterium casei LMG S-19264T (=DSM 44701T), isolated from a smear-ripened cheese.</title>
        <authorList>
            <consortium name="US DOE Joint Genome Institute (JGI-PGF)"/>
            <person name="Walter F."/>
            <person name="Albersmeier A."/>
            <person name="Kalinowski J."/>
            <person name="Ruckert C."/>
        </authorList>
    </citation>
    <scope>NUCLEOTIDE SEQUENCE</scope>
    <source>
        <strain evidence="7">CGMCC 1.14988</strain>
    </source>
</reference>
<dbReference type="InterPro" id="IPR020846">
    <property type="entry name" value="MFS_dom"/>
</dbReference>
<feature type="domain" description="Major facilitator superfamily (MFS) profile" evidence="6">
    <location>
        <begin position="12"/>
        <end position="401"/>
    </location>
</feature>
<feature type="transmembrane region" description="Helical" evidence="5">
    <location>
        <begin position="136"/>
        <end position="158"/>
    </location>
</feature>
<dbReference type="Gene3D" id="1.20.1250.20">
    <property type="entry name" value="MFS general substrate transporter like domains"/>
    <property type="match status" value="1"/>
</dbReference>
<feature type="transmembrane region" description="Helical" evidence="5">
    <location>
        <begin position="289"/>
        <end position="305"/>
    </location>
</feature>
<keyword evidence="3 5" id="KW-1133">Transmembrane helix</keyword>
<evidence type="ECO:0000256" key="3">
    <source>
        <dbReference type="ARBA" id="ARBA00022989"/>
    </source>
</evidence>